<keyword evidence="11 13" id="KW-0030">Aminoacyl-tRNA synthetase</keyword>
<dbReference type="PRINTS" id="PR01047">
    <property type="entry name" value="TRNASYNTHTHR"/>
</dbReference>
<sequence>MSNAVPSAQPEDESAQKIYLPRTSESETLKKIRHTTSHVMAMAVQKLFPKAQVTIGPWIENGFYYDFDSPEPFTEKDLKAIKKEMTKIINRKLPVIREEVSREEAERRIKALGEPYKLEILADLKEPITIYHLGDQWWDLCAGPHVESTAELNPDAIALESVAGAYWRGDETKAQLQRIYGTAWETPEQLAEYHRRKEEALRRDHRKLGKELGLFIFTDIVGPGLPLWTPKGTLLRSLLEDFLKQEQIKRGYLPVVTPHIARIDLFKTSGHWQKYKEDMFPMMADDDEARQDEEGFVLKPMNCPFHIQIYKSQLRSYRELPMRLAEFGTVYRYEQSGELGGLTRVRGFTVDDSHLFVTPEQLDQEFLNVVDLILNVFKSLQLKNFRARLSFRDPEQDKYIGSDEVWDKAEGAIRRAVETLGMDHFLGIGEAAFYGPKLDFIFQDALDREWQLGTVQVDYNLPERFDLEYVAEDGSRKRPVMIHRAPFGSLERLIGILIEEYAGDFPLWLAPVQVRLMCVTEEQVPFAQSVVEQMRSRSIRAELDTSGERLGKMIRNAEKDKIPVMAVIGAKEMETQSLSIRTRASGELGALPVAEVLERLTGAIAHYGNF</sequence>
<keyword evidence="17" id="KW-1185">Reference proteome</keyword>
<dbReference type="InterPro" id="IPR002320">
    <property type="entry name" value="Thr-tRNA-ligase_IIa"/>
</dbReference>
<dbReference type="FunFam" id="3.30.930.10:FF:000002">
    <property type="entry name" value="Threonine--tRNA ligase"/>
    <property type="match status" value="1"/>
</dbReference>
<dbReference type="SUPFAM" id="SSF55681">
    <property type="entry name" value="Class II aaRS and biotin synthetases"/>
    <property type="match status" value="1"/>
</dbReference>
<dbReference type="RefSeq" id="WP_172354329.1">
    <property type="nucleotide sequence ID" value="NZ_CP053661.1"/>
</dbReference>
<feature type="domain" description="Aminoacyl-transfer RNA synthetases class-II family profile" evidence="15">
    <location>
        <begin position="235"/>
        <end position="506"/>
    </location>
</feature>
<protein>
    <recommendedName>
        <fullName evidence="13">Threonine--tRNA ligase</fullName>
        <ecNumber evidence="13">6.1.1.3</ecNumber>
    </recommendedName>
    <alternativeName>
        <fullName evidence="13">Threonyl-tRNA synthetase</fullName>
        <shortName evidence="13">ThrRS</shortName>
    </alternativeName>
</protein>
<feature type="region of interest" description="Disordered" evidence="14">
    <location>
        <begin position="1"/>
        <end position="20"/>
    </location>
</feature>
<evidence type="ECO:0000256" key="13">
    <source>
        <dbReference type="HAMAP-Rule" id="MF_00184"/>
    </source>
</evidence>
<evidence type="ECO:0000256" key="4">
    <source>
        <dbReference type="ARBA" id="ARBA00022598"/>
    </source>
</evidence>
<dbReference type="SUPFAM" id="SSF52954">
    <property type="entry name" value="Class II aaRS ABD-related"/>
    <property type="match status" value="1"/>
</dbReference>
<dbReference type="Gene3D" id="3.30.54.20">
    <property type="match status" value="1"/>
</dbReference>
<dbReference type="Gene3D" id="3.30.980.10">
    <property type="entry name" value="Threonyl-trna Synthetase, Chain A, domain 2"/>
    <property type="match status" value="1"/>
</dbReference>
<name>A0A6M8BAW2_9CYAN</name>
<keyword evidence="2 13" id="KW-0963">Cytoplasm</keyword>
<evidence type="ECO:0000313" key="17">
    <source>
        <dbReference type="Proteomes" id="UP000505210"/>
    </source>
</evidence>
<dbReference type="CDD" id="cd00860">
    <property type="entry name" value="ThrRS_anticodon"/>
    <property type="match status" value="1"/>
</dbReference>
<keyword evidence="8 13" id="KW-0067">ATP-binding</keyword>
<dbReference type="PANTHER" id="PTHR11451">
    <property type="entry name" value="THREONINE-TRNA LIGASE"/>
    <property type="match status" value="1"/>
</dbReference>
<evidence type="ECO:0000256" key="14">
    <source>
        <dbReference type="SAM" id="MobiDB-lite"/>
    </source>
</evidence>
<evidence type="ECO:0000256" key="12">
    <source>
        <dbReference type="ARBA" id="ARBA00049515"/>
    </source>
</evidence>
<comment type="catalytic activity">
    <reaction evidence="12 13">
        <text>tRNA(Thr) + L-threonine + ATP = L-threonyl-tRNA(Thr) + AMP + diphosphate + H(+)</text>
        <dbReference type="Rhea" id="RHEA:24624"/>
        <dbReference type="Rhea" id="RHEA-COMP:9670"/>
        <dbReference type="Rhea" id="RHEA-COMP:9704"/>
        <dbReference type="ChEBI" id="CHEBI:15378"/>
        <dbReference type="ChEBI" id="CHEBI:30616"/>
        <dbReference type="ChEBI" id="CHEBI:33019"/>
        <dbReference type="ChEBI" id="CHEBI:57926"/>
        <dbReference type="ChEBI" id="CHEBI:78442"/>
        <dbReference type="ChEBI" id="CHEBI:78534"/>
        <dbReference type="ChEBI" id="CHEBI:456215"/>
        <dbReference type="EC" id="6.1.1.3"/>
    </reaction>
</comment>
<reference evidence="16 17" key="1">
    <citation type="submission" date="2020-05" db="EMBL/GenBank/DDBJ databases">
        <title>Complete genome sequence of of a novel Thermoleptolyngbya strain isolated from hot springs of Ganzi, Sichuan China.</title>
        <authorList>
            <person name="Tang J."/>
            <person name="Daroch M."/>
            <person name="Li L."/>
            <person name="Waleron K."/>
            <person name="Waleron M."/>
            <person name="Waleron M."/>
        </authorList>
    </citation>
    <scope>NUCLEOTIDE SEQUENCE [LARGE SCALE GENOMIC DNA]</scope>
    <source>
        <strain evidence="16 17">PKUAC-SCTA183</strain>
    </source>
</reference>
<keyword evidence="3 13" id="KW-0820">tRNA-binding</keyword>
<dbReference type="GO" id="GO:0046872">
    <property type="term" value="F:metal ion binding"/>
    <property type="evidence" value="ECO:0007669"/>
    <property type="project" value="UniProtKB-KW"/>
</dbReference>
<dbReference type="FunFam" id="3.40.50.800:FF:000001">
    <property type="entry name" value="Threonine--tRNA ligase"/>
    <property type="match status" value="1"/>
</dbReference>
<dbReference type="InterPro" id="IPR045864">
    <property type="entry name" value="aa-tRNA-synth_II/BPL/LPL"/>
</dbReference>
<gene>
    <name evidence="13" type="primary">thrS</name>
    <name evidence="16" type="ORF">HPC62_06820</name>
</gene>
<comment type="similarity">
    <text evidence="1 13">Belongs to the class-II aminoacyl-tRNA synthetase family.</text>
</comment>
<dbReference type="GO" id="GO:0006435">
    <property type="term" value="P:threonyl-tRNA aminoacylation"/>
    <property type="evidence" value="ECO:0007669"/>
    <property type="project" value="UniProtKB-UniRule"/>
</dbReference>
<dbReference type="GO" id="GO:0005524">
    <property type="term" value="F:ATP binding"/>
    <property type="evidence" value="ECO:0007669"/>
    <property type="project" value="UniProtKB-UniRule"/>
</dbReference>
<comment type="subunit">
    <text evidence="13">Homodimer.</text>
</comment>
<dbReference type="InterPro" id="IPR004154">
    <property type="entry name" value="Anticodon-bd"/>
</dbReference>
<dbReference type="Gene3D" id="3.30.930.10">
    <property type="entry name" value="Bira Bifunctional Protein, Domain 2"/>
    <property type="match status" value="1"/>
</dbReference>
<dbReference type="InterPro" id="IPR036621">
    <property type="entry name" value="Anticodon-bd_dom_sf"/>
</dbReference>
<dbReference type="InterPro" id="IPR012947">
    <property type="entry name" value="tRNA_SAD"/>
</dbReference>
<evidence type="ECO:0000256" key="6">
    <source>
        <dbReference type="ARBA" id="ARBA00022741"/>
    </source>
</evidence>
<evidence type="ECO:0000256" key="7">
    <source>
        <dbReference type="ARBA" id="ARBA00022833"/>
    </source>
</evidence>
<dbReference type="CDD" id="cd00771">
    <property type="entry name" value="ThrRS_core"/>
    <property type="match status" value="1"/>
</dbReference>
<dbReference type="HAMAP" id="MF_00184">
    <property type="entry name" value="Thr_tRNA_synth"/>
    <property type="match status" value="1"/>
</dbReference>
<keyword evidence="6 13" id="KW-0547">Nucleotide-binding</keyword>
<keyword evidence="9 13" id="KW-0694">RNA-binding</keyword>
<feature type="binding site" evidence="13">
    <location>
        <position position="483"/>
    </location>
    <ligand>
        <name>Zn(2+)</name>
        <dbReference type="ChEBI" id="CHEBI:29105"/>
        <note>catalytic</note>
    </ligand>
</feature>
<feature type="binding site" evidence="13">
    <location>
        <position position="354"/>
    </location>
    <ligand>
        <name>Zn(2+)</name>
        <dbReference type="ChEBI" id="CHEBI:29105"/>
        <note>catalytic</note>
    </ligand>
</feature>
<evidence type="ECO:0000256" key="11">
    <source>
        <dbReference type="ARBA" id="ARBA00023146"/>
    </source>
</evidence>
<comment type="subcellular location">
    <subcellularLocation>
        <location evidence="13">Cytoplasm</location>
    </subcellularLocation>
</comment>
<dbReference type="PROSITE" id="PS50862">
    <property type="entry name" value="AA_TRNA_LIGASE_II"/>
    <property type="match status" value="1"/>
</dbReference>
<dbReference type="GO" id="GO:0000049">
    <property type="term" value="F:tRNA binding"/>
    <property type="evidence" value="ECO:0007669"/>
    <property type="project" value="UniProtKB-KW"/>
</dbReference>
<evidence type="ECO:0000313" key="16">
    <source>
        <dbReference type="EMBL" id="QKD81947.1"/>
    </source>
</evidence>
<dbReference type="InterPro" id="IPR006195">
    <property type="entry name" value="aa-tRNA-synth_II"/>
</dbReference>
<dbReference type="Gene3D" id="3.40.50.800">
    <property type="entry name" value="Anticodon-binding domain"/>
    <property type="match status" value="1"/>
</dbReference>
<dbReference type="SUPFAM" id="SSF55186">
    <property type="entry name" value="ThrRS/AlaRS common domain"/>
    <property type="match status" value="1"/>
</dbReference>
<dbReference type="Pfam" id="PF03129">
    <property type="entry name" value="HGTP_anticodon"/>
    <property type="match status" value="1"/>
</dbReference>
<dbReference type="InterPro" id="IPR047246">
    <property type="entry name" value="ThrRS_anticodon"/>
</dbReference>
<evidence type="ECO:0000256" key="5">
    <source>
        <dbReference type="ARBA" id="ARBA00022723"/>
    </source>
</evidence>
<dbReference type="PANTHER" id="PTHR11451:SF44">
    <property type="entry name" value="THREONINE--TRNA LIGASE, CHLOROPLASTIC_MITOCHONDRIAL 2"/>
    <property type="match status" value="1"/>
</dbReference>
<dbReference type="InterPro" id="IPR018163">
    <property type="entry name" value="Thr/Ala-tRNA-synth_IIc_edit"/>
</dbReference>
<keyword evidence="4 13" id="KW-0436">Ligase</keyword>
<accession>A0A6M8BAW2</accession>
<dbReference type="EC" id="6.1.1.3" evidence="13"/>
<keyword evidence="7 13" id="KW-0862">Zinc</keyword>
<dbReference type="InterPro" id="IPR002314">
    <property type="entry name" value="aa-tRNA-synt_IIb"/>
</dbReference>
<evidence type="ECO:0000256" key="10">
    <source>
        <dbReference type="ARBA" id="ARBA00022917"/>
    </source>
</evidence>
<proteinExistence type="inferred from homology"/>
<dbReference type="EMBL" id="CP053661">
    <property type="protein sequence ID" value="QKD81947.1"/>
    <property type="molecule type" value="Genomic_DNA"/>
</dbReference>
<dbReference type="KEGG" id="theu:HPC62_06820"/>
<evidence type="ECO:0000256" key="8">
    <source>
        <dbReference type="ARBA" id="ARBA00022840"/>
    </source>
</evidence>
<organism evidence="16 17">
    <name type="scientific">Thermoleptolyngbya sichuanensis A183</name>
    <dbReference type="NCBI Taxonomy" id="2737172"/>
    <lineage>
        <taxon>Bacteria</taxon>
        <taxon>Bacillati</taxon>
        <taxon>Cyanobacteriota</taxon>
        <taxon>Cyanophyceae</taxon>
        <taxon>Oculatellales</taxon>
        <taxon>Oculatellaceae</taxon>
        <taxon>Thermoleptolyngbya</taxon>
        <taxon>Thermoleptolyngbya sichuanensis</taxon>
    </lineage>
</organism>
<evidence type="ECO:0000256" key="3">
    <source>
        <dbReference type="ARBA" id="ARBA00022555"/>
    </source>
</evidence>
<dbReference type="FunFam" id="3.30.54.20:FF:000002">
    <property type="entry name" value="Threonine--tRNA ligase"/>
    <property type="match status" value="1"/>
</dbReference>
<keyword evidence="10 13" id="KW-0648">Protein biosynthesis</keyword>
<dbReference type="Pfam" id="PF00587">
    <property type="entry name" value="tRNA-synt_2b"/>
    <property type="match status" value="1"/>
</dbReference>
<dbReference type="Pfam" id="PF07973">
    <property type="entry name" value="tRNA_SAD"/>
    <property type="match status" value="1"/>
</dbReference>
<dbReference type="InterPro" id="IPR033728">
    <property type="entry name" value="ThrRS_core"/>
</dbReference>
<feature type="binding site" evidence="13">
    <location>
        <position position="303"/>
    </location>
    <ligand>
        <name>Zn(2+)</name>
        <dbReference type="ChEBI" id="CHEBI:29105"/>
        <note>catalytic</note>
    </ligand>
</feature>
<evidence type="ECO:0000259" key="15">
    <source>
        <dbReference type="PROSITE" id="PS50862"/>
    </source>
</evidence>
<keyword evidence="5 13" id="KW-0479">Metal-binding</keyword>
<comment type="cofactor">
    <cofactor evidence="13">
        <name>Zn(2+)</name>
        <dbReference type="ChEBI" id="CHEBI:29105"/>
    </cofactor>
    <text evidence="13">Binds 1 zinc ion per subunit.</text>
</comment>
<dbReference type="Proteomes" id="UP000505210">
    <property type="component" value="Chromosome"/>
</dbReference>
<evidence type="ECO:0000256" key="1">
    <source>
        <dbReference type="ARBA" id="ARBA00008226"/>
    </source>
</evidence>
<dbReference type="AlphaFoldDB" id="A0A6M8BAW2"/>
<evidence type="ECO:0000256" key="9">
    <source>
        <dbReference type="ARBA" id="ARBA00022884"/>
    </source>
</evidence>
<dbReference type="NCBIfam" id="TIGR00418">
    <property type="entry name" value="thrS"/>
    <property type="match status" value="1"/>
</dbReference>
<comment type="caution">
    <text evidence="13">Lacks conserved residue(s) required for the propagation of feature annotation.</text>
</comment>
<dbReference type="SMART" id="SM00863">
    <property type="entry name" value="tRNA_SAD"/>
    <property type="match status" value="1"/>
</dbReference>
<evidence type="ECO:0000256" key="2">
    <source>
        <dbReference type="ARBA" id="ARBA00022490"/>
    </source>
</evidence>
<dbReference type="GO" id="GO:0005737">
    <property type="term" value="C:cytoplasm"/>
    <property type="evidence" value="ECO:0007669"/>
    <property type="project" value="UniProtKB-SubCell"/>
</dbReference>
<dbReference type="GO" id="GO:0004829">
    <property type="term" value="F:threonine-tRNA ligase activity"/>
    <property type="evidence" value="ECO:0007669"/>
    <property type="project" value="UniProtKB-UniRule"/>
</dbReference>